<dbReference type="Pfam" id="PF01381">
    <property type="entry name" value="HTH_3"/>
    <property type="match status" value="1"/>
</dbReference>
<dbReference type="RefSeq" id="WP_266349252.1">
    <property type="nucleotide sequence ID" value="NZ_JAPKNG010000003.1"/>
</dbReference>
<evidence type="ECO:0000313" key="2">
    <source>
        <dbReference type="EMBL" id="MDQ0438364.1"/>
    </source>
</evidence>
<dbReference type="Gene3D" id="1.10.260.40">
    <property type="entry name" value="lambda repressor-like DNA-binding domains"/>
    <property type="match status" value="1"/>
</dbReference>
<dbReference type="CDD" id="cd00093">
    <property type="entry name" value="HTH_XRE"/>
    <property type="match status" value="1"/>
</dbReference>
<reference evidence="2 3" key="1">
    <citation type="submission" date="2023-07" db="EMBL/GenBank/DDBJ databases">
        <title>Genomic Encyclopedia of Type Strains, Phase IV (KMG-IV): sequencing the most valuable type-strain genomes for metagenomic binning, comparative biology and taxonomic classification.</title>
        <authorList>
            <person name="Goeker M."/>
        </authorList>
    </citation>
    <scope>NUCLEOTIDE SEQUENCE [LARGE SCALE GENOMIC DNA]</scope>
    <source>
        <strain evidence="2 3">B6-8</strain>
    </source>
</reference>
<accession>A0ABU0H7S8</accession>
<dbReference type="Proteomes" id="UP001241603">
    <property type="component" value="Unassembled WGS sequence"/>
</dbReference>
<dbReference type="InterPro" id="IPR010982">
    <property type="entry name" value="Lambda_DNA-bd_dom_sf"/>
</dbReference>
<dbReference type="EMBL" id="JAUSVO010000003">
    <property type="protein sequence ID" value="MDQ0438364.1"/>
    <property type="molecule type" value="Genomic_DNA"/>
</dbReference>
<gene>
    <name evidence="2" type="ORF">QO014_002756</name>
</gene>
<evidence type="ECO:0000259" key="1">
    <source>
        <dbReference type="PROSITE" id="PS50943"/>
    </source>
</evidence>
<dbReference type="SUPFAM" id="SSF47413">
    <property type="entry name" value="lambda repressor-like DNA-binding domains"/>
    <property type="match status" value="1"/>
</dbReference>
<dbReference type="InterPro" id="IPR001387">
    <property type="entry name" value="Cro/C1-type_HTH"/>
</dbReference>
<dbReference type="PROSITE" id="PS50943">
    <property type="entry name" value="HTH_CROC1"/>
    <property type="match status" value="1"/>
</dbReference>
<feature type="domain" description="HTH cro/C1-type" evidence="1">
    <location>
        <begin position="17"/>
        <end position="71"/>
    </location>
</feature>
<dbReference type="SMART" id="SM00530">
    <property type="entry name" value="HTH_XRE"/>
    <property type="match status" value="1"/>
</dbReference>
<name>A0ABU0H7S8_9HYPH</name>
<evidence type="ECO:0000313" key="3">
    <source>
        <dbReference type="Proteomes" id="UP001241603"/>
    </source>
</evidence>
<proteinExistence type="predicted"/>
<comment type="caution">
    <text evidence="2">The sequence shown here is derived from an EMBL/GenBank/DDBJ whole genome shotgun (WGS) entry which is preliminary data.</text>
</comment>
<keyword evidence="3" id="KW-1185">Reference proteome</keyword>
<protein>
    <submittedName>
        <fullName evidence="2">Transcriptional regulator with XRE-family HTH domain</fullName>
    </submittedName>
</protein>
<organism evidence="2 3">
    <name type="scientific">Kaistia dalseonensis</name>
    <dbReference type="NCBI Taxonomy" id="410840"/>
    <lineage>
        <taxon>Bacteria</taxon>
        <taxon>Pseudomonadati</taxon>
        <taxon>Pseudomonadota</taxon>
        <taxon>Alphaproteobacteria</taxon>
        <taxon>Hyphomicrobiales</taxon>
        <taxon>Kaistiaceae</taxon>
        <taxon>Kaistia</taxon>
    </lineage>
</organism>
<sequence>MIQKTIDPIDIEVGRRVRLQRMSIGMSQEKLGDELGITFQQIQKYEKGTNRISASRLVRMATVLGVPAAALLPTDDVPATAPPQMSQQAFRVGMHFEEIRDGRLRNALASSVAAAAGVEAI</sequence>